<dbReference type="Pfam" id="PF03150">
    <property type="entry name" value="CCP_MauG"/>
    <property type="match status" value="1"/>
</dbReference>
<gene>
    <name evidence="10" type="ORF">MXMO3_03301</name>
</gene>
<sequence length="437" mass="47687">MRFKLGIILVLISSIATTAQEVKLPTFARAEFPAVNMEEVQLGRFLFYDPILSGNKSVSCASCHHPKFATSDGLPLGIGDGGIGLGPERMLAPDNLPEERVPRNSPALFNLGASEFVSMFHDGRLEKDESRASGIRTPLADEMVMGFDGVLAAQAMFPVLSPDEMAGHYQENDVARAVRMGVLTGEGGAWDIIAQRVRNIDEYADLFAAIDVARPDISFVEIANAIAAFIAFEWRADNSPFDQFVFGGKPLPASAQSGMDLFYGRAECASCHAGLFQTDHDFHAIAMPQFGPGKAARFEDHARDVGRAHVTGAAKDLYRFRTPSLRNVAVTAPYGHSGAYDNLEKIIQHHTDPVKYFEQYDRRVALPRFPHSDDWRVMDNAQDRAAIIDANALKPLALTQAEIGSLIAFLETLTDEQSLSGRLGVPKNVPSGLPVDQ</sequence>
<reference evidence="10 11" key="1">
    <citation type="submission" date="2017-05" db="EMBL/GenBank/DDBJ databases">
        <title>Genome Analysis of Maritalea myrionectae HL2708#5.</title>
        <authorList>
            <consortium name="Cotde Inc.-PKNU"/>
            <person name="Jang D."/>
            <person name="Oh H.-M."/>
        </authorList>
    </citation>
    <scope>NUCLEOTIDE SEQUENCE [LARGE SCALE GENOMIC DNA]</scope>
    <source>
        <strain evidence="10 11">HL2708#5</strain>
    </source>
</reference>
<keyword evidence="6 7" id="KW-0408">Iron</keyword>
<dbReference type="AlphaFoldDB" id="A0A2R4MIG4"/>
<keyword evidence="11" id="KW-1185">Reference proteome</keyword>
<evidence type="ECO:0000256" key="4">
    <source>
        <dbReference type="ARBA" id="ARBA00022729"/>
    </source>
</evidence>
<proteinExistence type="predicted"/>
<dbReference type="GO" id="GO:0004130">
    <property type="term" value="F:cytochrome-c peroxidase activity"/>
    <property type="evidence" value="ECO:0007669"/>
    <property type="project" value="TreeGrafter"/>
</dbReference>
<evidence type="ECO:0000256" key="8">
    <source>
        <dbReference type="SAM" id="SignalP"/>
    </source>
</evidence>
<accession>A0A2R4MIG4</accession>
<dbReference type="KEGG" id="mmyr:MXMO3_03301"/>
<feature type="domain" description="Cytochrome c" evidence="9">
    <location>
        <begin position="253"/>
        <end position="414"/>
    </location>
</feature>
<dbReference type="Proteomes" id="UP000258927">
    <property type="component" value="Chromosome"/>
</dbReference>
<evidence type="ECO:0000313" key="10">
    <source>
        <dbReference type="EMBL" id="AVX05807.1"/>
    </source>
</evidence>
<dbReference type="InterPro" id="IPR009056">
    <property type="entry name" value="Cyt_c-like_dom"/>
</dbReference>
<keyword evidence="5" id="KW-0560">Oxidoreductase</keyword>
<dbReference type="PROSITE" id="PS51007">
    <property type="entry name" value="CYTC"/>
    <property type="match status" value="2"/>
</dbReference>
<evidence type="ECO:0000256" key="7">
    <source>
        <dbReference type="PROSITE-ProRule" id="PRU00433"/>
    </source>
</evidence>
<keyword evidence="2 7" id="KW-0349">Heme</keyword>
<dbReference type="InterPro" id="IPR051395">
    <property type="entry name" value="Cytochrome_c_Peroxidase/MauG"/>
</dbReference>
<dbReference type="InterPro" id="IPR004852">
    <property type="entry name" value="Di-haem_cyt_c_peroxidsae"/>
</dbReference>
<organism evidence="10 11">
    <name type="scientific">Maritalea myrionectae</name>
    <dbReference type="NCBI Taxonomy" id="454601"/>
    <lineage>
        <taxon>Bacteria</taxon>
        <taxon>Pseudomonadati</taxon>
        <taxon>Pseudomonadota</taxon>
        <taxon>Alphaproteobacteria</taxon>
        <taxon>Hyphomicrobiales</taxon>
        <taxon>Devosiaceae</taxon>
        <taxon>Maritalea</taxon>
    </lineage>
</organism>
<dbReference type="GO" id="GO:0030313">
    <property type="term" value="C:cell envelope"/>
    <property type="evidence" value="ECO:0007669"/>
    <property type="project" value="UniProtKB-SubCell"/>
</dbReference>
<dbReference type="InterPro" id="IPR036909">
    <property type="entry name" value="Cyt_c-like_dom_sf"/>
</dbReference>
<dbReference type="GO" id="GO:0020037">
    <property type="term" value="F:heme binding"/>
    <property type="evidence" value="ECO:0007669"/>
    <property type="project" value="InterPro"/>
</dbReference>
<dbReference type="GO" id="GO:0009055">
    <property type="term" value="F:electron transfer activity"/>
    <property type="evidence" value="ECO:0007669"/>
    <property type="project" value="InterPro"/>
</dbReference>
<dbReference type="Gene3D" id="1.10.760.10">
    <property type="entry name" value="Cytochrome c-like domain"/>
    <property type="match status" value="2"/>
</dbReference>
<evidence type="ECO:0000256" key="5">
    <source>
        <dbReference type="ARBA" id="ARBA00023002"/>
    </source>
</evidence>
<feature type="chain" id="PRO_5015315589" evidence="8">
    <location>
        <begin position="20"/>
        <end position="437"/>
    </location>
</feature>
<keyword evidence="3 7" id="KW-0479">Metal-binding</keyword>
<comment type="subcellular location">
    <subcellularLocation>
        <location evidence="1">Cell envelope</location>
    </subcellularLocation>
</comment>
<evidence type="ECO:0000259" key="9">
    <source>
        <dbReference type="PROSITE" id="PS51007"/>
    </source>
</evidence>
<dbReference type="PANTHER" id="PTHR30600:SF10">
    <property type="entry name" value="BLL6722 PROTEIN"/>
    <property type="match status" value="1"/>
</dbReference>
<protein>
    <submittedName>
        <fullName evidence="10">Cytochrome-c peroxidase</fullName>
    </submittedName>
</protein>
<dbReference type="GO" id="GO:0046872">
    <property type="term" value="F:metal ion binding"/>
    <property type="evidence" value="ECO:0007669"/>
    <property type="project" value="UniProtKB-KW"/>
</dbReference>
<name>A0A2R4MIG4_9HYPH</name>
<dbReference type="RefSeq" id="WP_117396581.1">
    <property type="nucleotide sequence ID" value="NZ_CP021330.1"/>
</dbReference>
<dbReference type="SUPFAM" id="SSF46626">
    <property type="entry name" value="Cytochrome c"/>
    <property type="match status" value="2"/>
</dbReference>
<evidence type="ECO:0000256" key="2">
    <source>
        <dbReference type="ARBA" id="ARBA00022617"/>
    </source>
</evidence>
<dbReference type="STRING" id="1122213.GCA_000423365_01012"/>
<keyword evidence="10" id="KW-0575">Peroxidase</keyword>
<dbReference type="EMBL" id="CP021330">
    <property type="protein sequence ID" value="AVX05807.1"/>
    <property type="molecule type" value="Genomic_DNA"/>
</dbReference>
<evidence type="ECO:0000256" key="6">
    <source>
        <dbReference type="ARBA" id="ARBA00023004"/>
    </source>
</evidence>
<evidence type="ECO:0000313" key="11">
    <source>
        <dbReference type="Proteomes" id="UP000258927"/>
    </source>
</evidence>
<evidence type="ECO:0000256" key="3">
    <source>
        <dbReference type="ARBA" id="ARBA00022723"/>
    </source>
</evidence>
<feature type="domain" description="Cytochrome c" evidence="9">
    <location>
        <begin position="38"/>
        <end position="155"/>
    </location>
</feature>
<feature type="signal peptide" evidence="8">
    <location>
        <begin position="1"/>
        <end position="19"/>
    </location>
</feature>
<dbReference type="PANTHER" id="PTHR30600">
    <property type="entry name" value="CYTOCHROME C PEROXIDASE-RELATED"/>
    <property type="match status" value="1"/>
</dbReference>
<evidence type="ECO:0000256" key="1">
    <source>
        <dbReference type="ARBA" id="ARBA00004196"/>
    </source>
</evidence>
<keyword evidence="4 8" id="KW-0732">Signal</keyword>